<evidence type="ECO:0000256" key="12">
    <source>
        <dbReference type="ARBA" id="ARBA00022824"/>
    </source>
</evidence>
<evidence type="ECO:0000313" key="23">
    <source>
        <dbReference type="EMBL" id="KAK3216432.1"/>
    </source>
</evidence>
<dbReference type="EC" id="2.4.1.256" evidence="4"/>
<feature type="compositionally biased region" description="Basic residues" evidence="20">
    <location>
        <begin position="1257"/>
        <end position="1266"/>
    </location>
</feature>
<evidence type="ECO:0000256" key="3">
    <source>
        <dbReference type="ARBA" id="ARBA00010600"/>
    </source>
</evidence>
<evidence type="ECO:0000256" key="8">
    <source>
        <dbReference type="ARBA" id="ARBA00022630"/>
    </source>
</evidence>
<dbReference type="NCBIfam" id="TIGR01746">
    <property type="entry name" value="Thioester-redct"/>
    <property type="match status" value="1"/>
</dbReference>
<dbReference type="Gene3D" id="3.40.50.12780">
    <property type="entry name" value="N-terminal domain of ligase-like"/>
    <property type="match status" value="1"/>
</dbReference>
<feature type="domain" description="Carrier" evidence="22">
    <location>
        <begin position="587"/>
        <end position="662"/>
    </location>
</feature>
<dbReference type="Pfam" id="PF00550">
    <property type="entry name" value="PP-binding"/>
    <property type="match status" value="1"/>
</dbReference>
<evidence type="ECO:0000256" key="5">
    <source>
        <dbReference type="ARBA" id="ARBA00018512"/>
    </source>
</evidence>
<comment type="similarity">
    <text evidence="17">Belongs to the NRP synthetase family.</text>
</comment>
<dbReference type="InterPro" id="IPR045851">
    <property type="entry name" value="AMP-bd_C_sf"/>
</dbReference>
<keyword evidence="9" id="KW-0328">Glycosyltransferase</keyword>
<keyword evidence="24" id="KW-1185">Reference proteome</keyword>
<dbReference type="GO" id="GO:0016491">
    <property type="term" value="F:oxidoreductase activity"/>
    <property type="evidence" value="ECO:0007669"/>
    <property type="project" value="UniProtKB-KW"/>
</dbReference>
<dbReference type="Pfam" id="PF00501">
    <property type="entry name" value="AMP-binding"/>
    <property type="match status" value="1"/>
</dbReference>
<evidence type="ECO:0000256" key="15">
    <source>
        <dbReference type="ARBA" id="ARBA00023002"/>
    </source>
</evidence>
<reference evidence="23 24" key="1">
    <citation type="submission" date="2021-02" db="EMBL/GenBank/DDBJ databases">
        <title>Genome assembly of Pseudopithomyces chartarum.</title>
        <authorList>
            <person name="Jauregui R."/>
            <person name="Singh J."/>
            <person name="Voisey C."/>
        </authorList>
    </citation>
    <scope>NUCLEOTIDE SEQUENCE [LARGE SCALE GENOMIC DNA]</scope>
    <source>
        <strain evidence="23 24">AGR01</strain>
    </source>
</reference>
<comment type="similarity">
    <text evidence="3">Belongs to the ALG10 glucosyltransferase family.</text>
</comment>
<dbReference type="InterPro" id="IPR013120">
    <property type="entry name" value="FAR_NAD-bd"/>
</dbReference>
<dbReference type="Gene3D" id="3.50.50.60">
    <property type="entry name" value="FAD/NAD(P)-binding domain"/>
    <property type="match status" value="2"/>
</dbReference>
<comment type="caution">
    <text evidence="23">The sequence shown here is derived from an EMBL/GenBank/DDBJ whole genome shotgun (WGS) entry which is preliminary data.</text>
</comment>
<comment type="catalytic activity">
    <reaction evidence="19">
        <text>an alpha-D-Glc-(1-&gt;3)-alpha-D-Glc-(1-&gt;3)-alpha-D-Man-(1-&gt;2)-alpha-D-Man-(1-&gt;2)-alpha-D-Man-(1-&gt;3)-[alpha-D-Man-(1-&gt;2)-alpha-D-Man-(1-&gt;3)-[alpha-D-Man-(1-&gt;2)-alpha-D-Man-(1-&gt;6)]-alpha-D-Man-(1-&gt;6)]-beta-D-Man-(1-&gt;4)-beta-D-GlcNAc-(1-&gt;4)-alpha-D-GlcNAc-diphospho-di-trans,poly-cis-dolichol + a di-trans,poly-cis-dolichyl beta-D-glucosyl phosphate = a alpha-D-Glc-(1-&gt;2)-alpha-D-Glc-(1-&gt;3)-alpha-D-Glc-(1-&gt;3)-alpha-D-Man-(1-&gt;2)-alpha-D-Man-(1-&gt;2)-alpha-D-Man-(1-&gt;3)-[alpha-D-Man-(1-&gt;2)-alpha-D-Man-(1-&gt;3)-[alpha-D-Man-(1-&gt;2)-alpha-D-Man-(1-&gt;6)]-alpha-D-Man-(1-&gt;6)]-beta-D-Man-(1-&gt;4)-beta-D-GlcNAc-(1-&gt;4)-alpha-D-GlcNAc-diphospho-di-trans,poly-cis-dolichol + a di-trans,poly-cis-dolichyl phosphate + H(+)</text>
        <dbReference type="Rhea" id="RHEA:29543"/>
        <dbReference type="Rhea" id="RHEA-COMP:19498"/>
        <dbReference type="Rhea" id="RHEA-COMP:19502"/>
        <dbReference type="Rhea" id="RHEA-COMP:19512"/>
        <dbReference type="Rhea" id="RHEA-COMP:19522"/>
        <dbReference type="ChEBI" id="CHEBI:15378"/>
        <dbReference type="ChEBI" id="CHEBI:57525"/>
        <dbReference type="ChEBI" id="CHEBI:57683"/>
        <dbReference type="ChEBI" id="CHEBI:132522"/>
        <dbReference type="ChEBI" id="CHEBI:132523"/>
        <dbReference type="EC" id="2.4.1.256"/>
    </reaction>
    <physiologicalReaction direction="left-to-right" evidence="19">
        <dbReference type="Rhea" id="RHEA:29544"/>
    </physiologicalReaction>
</comment>
<feature type="transmembrane region" description="Helical" evidence="21">
    <location>
        <begin position="1905"/>
        <end position="1929"/>
    </location>
</feature>
<dbReference type="Gene3D" id="1.10.1200.10">
    <property type="entry name" value="ACP-like"/>
    <property type="match status" value="1"/>
</dbReference>
<evidence type="ECO:0000259" key="22">
    <source>
        <dbReference type="PROSITE" id="PS50075"/>
    </source>
</evidence>
<keyword evidence="11 21" id="KW-0812">Transmembrane</keyword>
<feature type="transmembrane region" description="Helical" evidence="21">
    <location>
        <begin position="1747"/>
        <end position="1764"/>
    </location>
</feature>
<evidence type="ECO:0000256" key="2">
    <source>
        <dbReference type="ARBA" id="ARBA00004922"/>
    </source>
</evidence>
<comment type="pathway">
    <text evidence="2">Protein modification; protein glycosylation.</text>
</comment>
<name>A0AAN6M7K6_9PLEO</name>
<protein>
    <recommendedName>
        <fullName evidence="5">Dol-P-Glc:Glc(2)Man(9)GlcNAc(2)-PP-Dol alpha-1,2-glucosyltransferase</fullName>
        <ecNumber evidence="4">2.4.1.256</ecNumber>
    </recommendedName>
</protein>
<keyword evidence="15" id="KW-0560">Oxidoreductase</keyword>
<dbReference type="SUPFAM" id="SSF51735">
    <property type="entry name" value="NAD(P)-binding Rossmann-fold domains"/>
    <property type="match status" value="1"/>
</dbReference>
<organism evidence="23 24">
    <name type="scientific">Pseudopithomyces chartarum</name>
    <dbReference type="NCBI Taxonomy" id="1892770"/>
    <lineage>
        <taxon>Eukaryota</taxon>
        <taxon>Fungi</taxon>
        <taxon>Dikarya</taxon>
        <taxon>Ascomycota</taxon>
        <taxon>Pezizomycotina</taxon>
        <taxon>Dothideomycetes</taxon>
        <taxon>Pleosporomycetidae</taxon>
        <taxon>Pleosporales</taxon>
        <taxon>Massarineae</taxon>
        <taxon>Didymosphaeriaceae</taxon>
        <taxon>Pseudopithomyces</taxon>
    </lineage>
</organism>
<dbReference type="InterPro" id="IPR009081">
    <property type="entry name" value="PP-bd_ACP"/>
</dbReference>
<keyword evidence="14 21" id="KW-1133">Transmembrane helix</keyword>
<feature type="transmembrane region" description="Helical" evidence="21">
    <location>
        <begin position="1865"/>
        <end position="1884"/>
    </location>
</feature>
<dbReference type="InterPro" id="IPR002938">
    <property type="entry name" value="FAD-bd"/>
</dbReference>
<keyword evidence="10" id="KW-0808">Transferase</keyword>
<dbReference type="InterPro" id="IPR020845">
    <property type="entry name" value="AMP-binding_CS"/>
</dbReference>
<dbReference type="Pfam" id="PF04922">
    <property type="entry name" value="DIE2_ALG10"/>
    <property type="match status" value="1"/>
</dbReference>
<dbReference type="PANTHER" id="PTHR44845">
    <property type="entry name" value="CARRIER DOMAIN-CONTAINING PROTEIN"/>
    <property type="match status" value="1"/>
</dbReference>
<dbReference type="Gene3D" id="3.30.300.30">
    <property type="match status" value="1"/>
</dbReference>
<comment type="function">
    <text evidence="18">Dol-P-Glc:Glc(2)Man(9)GlcNAc(2)-PP-Dol alpha-1,2-glucosyltransferase that operates in the biosynthetic pathway of dolichol-linked oligosaccharides, the glycan precursors employed in protein asparagine (N)-glycosylation. The assembly of dolichol-linked oligosaccharides begins on the cytosolic side of the endoplasmic reticulum membrane and finishes in its lumen. The sequential addition of sugars to dolichol pyrophosphate produces dolichol-linked oligosaccharides containing fourteen sugars, including two GlcNAcs, nine mannoses and three glucoses. Once assembled, the oligosaccharide is transferred from the lipid to nascent proteins by oligosaccharyltransferases. In the lumen of the endoplasmic reticulum, adds the third and last glucose residue from dolichyl phosphate glucose (Dol-P-Glc) onto the lipid-linked oligosaccharide intermediate Glc(2)Man(9)GlcNAc(2)-PP-Dol to produce Glc(3)Man(9)GlcNAc(2)-PP-Dol.</text>
</comment>
<comment type="subcellular location">
    <subcellularLocation>
        <location evidence="1">Endoplasmic reticulum membrane</location>
        <topology evidence="1">Multi-pass membrane protein</topology>
    </subcellularLocation>
</comment>
<evidence type="ECO:0000256" key="11">
    <source>
        <dbReference type="ARBA" id="ARBA00022692"/>
    </source>
</evidence>
<feature type="transmembrane region" description="Helical" evidence="21">
    <location>
        <begin position="1714"/>
        <end position="1735"/>
    </location>
</feature>
<evidence type="ECO:0000256" key="14">
    <source>
        <dbReference type="ARBA" id="ARBA00022989"/>
    </source>
</evidence>
<evidence type="ECO:0000256" key="1">
    <source>
        <dbReference type="ARBA" id="ARBA00004477"/>
    </source>
</evidence>
<dbReference type="InterPro" id="IPR036188">
    <property type="entry name" value="FAD/NAD-bd_sf"/>
</dbReference>
<dbReference type="EMBL" id="WVTA01000002">
    <property type="protein sequence ID" value="KAK3216432.1"/>
    <property type="molecule type" value="Genomic_DNA"/>
</dbReference>
<evidence type="ECO:0000256" key="4">
    <source>
        <dbReference type="ARBA" id="ARBA00011967"/>
    </source>
</evidence>
<dbReference type="GO" id="GO:0006488">
    <property type="term" value="P:dolichol-linked oligosaccharide biosynthetic process"/>
    <property type="evidence" value="ECO:0007669"/>
    <property type="project" value="InterPro"/>
</dbReference>
<feature type="region of interest" description="Disordered" evidence="20">
    <location>
        <begin position="1528"/>
        <end position="1557"/>
    </location>
</feature>
<proteinExistence type="inferred from homology"/>
<keyword evidence="8" id="KW-0285">Flavoprotein</keyword>
<keyword evidence="6" id="KW-0596">Phosphopantetheine</keyword>
<dbReference type="InterPro" id="IPR042099">
    <property type="entry name" value="ANL_N_sf"/>
</dbReference>
<dbReference type="PROSITE" id="PS00012">
    <property type="entry name" value="PHOSPHOPANTETHEINE"/>
    <property type="match status" value="1"/>
</dbReference>
<feature type="region of interest" description="Disordered" evidence="20">
    <location>
        <begin position="1240"/>
        <end position="1280"/>
    </location>
</feature>
<dbReference type="CDD" id="cd05235">
    <property type="entry name" value="SDR_e1"/>
    <property type="match status" value="1"/>
</dbReference>
<dbReference type="CDD" id="cd05930">
    <property type="entry name" value="A_NRPS"/>
    <property type="match status" value="1"/>
</dbReference>
<gene>
    <name evidence="23" type="ORF">GRF29_8g3234660</name>
</gene>
<evidence type="ECO:0000256" key="16">
    <source>
        <dbReference type="ARBA" id="ARBA00023136"/>
    </source>
</evidence>
<feature type="transmembrane region" description="Helical" evidence="21">
    <location>
        <begin position="1658"/>
        <end position="1676"/>
    </location>
</feature>
<dbReference type="PANTHER" id="PTHR44845:SF6">
    <property type="entry name" value="BETA-ALANINE-ACTIVATING ENZYME"/>
    <property type="match status" value="1"/>
</dbReference>
<dbReference type="Pfam" id="PF07993">
    <property type="entry name" value="NAD_binding_4"/>
    <property type="match status" value="1"/>
</dbReference>
<keyword evidence="16 21" id="KW-0472">Membrane</keyword>
<sequence>MLACPSSGAHGLDEWIQYHIQHKPESTAVIHGDQSLSYRQLDDWVNYYTAILSKWNLRREEPVCVLAPMGASHVAAQLAVIRLGGSSVPLDIGFPDERIHNLLRPLGTRLIITTEAVKPRVQSFQTMVIPESLPDQVPIVLPQDIPYPVRSDCTHRTHILHTSGTTGIPKPVEILSRGITRISFNNTDFRITDSARIAAVAAPSFDATLIEVWATLAKGATVVVLPKEIVVDPYSLVENIEKHRISGMILTTALLNHVVPVIPTAFRNMDWLMSGGEKANNKIFKAILEHGPPKYLFNGYGPTENTCIVSSHTVTLEDCEGDIPVGKPVDGTTCFVLGDDLKPVETMTTGRLHISGTGIARGYYAREEANRKSFLELPGLVPGSPQAITRVYDTGDLVRQRPDGSMEFCGRADSQIKMRGYRVEPGEIESALLNSCIFKSVFVAPIKKEGKDTYLVAFTIPNDGSILNMKEVQAYMKRTLPVYMIPRVEVVKEFPFTVHGKVDSRALVDSYINKSYATEQVAENEKAQSTHQAQETIDAEHAKQAVEQAKRAYEEAMRAEESLHINESQNIQKPAQPKAITLSSTSAPNESTVSWVTGLWESLLDNNDLEEDCDFFDAGGSSLQAAAVIVQVRQRFGKKITIKDISDNPTLTGFSQLLDSITHDRGAEQGRQMDLMLADTKLSRTIRVSNQKAADWTSPEEGHVFLTGATGFLGIHMIRELVDQSFIKTVRCLVRADDEISGKARLVNELRKYGLEDSRNMDKVVVIPGNLEKPQFGLSSAVWATLAQETSAVFHFAAHVNYVEQYEKHRASNVLGTVTAIELSVVGRTKSLHYTSTAAITGPVRHFTGVGLVKETDPAQKFGDWIKYDIGYTQSKWVTEHLMQDMISKGLPLILYRPGFMMGASATGNGNNSDFMARLFQGCIQIGSRPYLPNQAKSMIPVDYCTTAIRHISSNANNFGQTFHLTPQLPSDDIDLEELWGWLAQYGYPLETVSYKDWLERLTSGSSLLSNPLLPLLPALQEPVQKDLTRWELWNNMAFFDTSLTQQALADCEETIKPSCNQQYEAIIVGAGPVGLFLACELALFGLRTLILERDVEPKSIWKDQLGIRGLNILSSETLYRRDLLDPLLSQTQRSKIIEKTIKERRDAPINYAGHFAGIILDANKLDLTMSRWKYYISGPTTLTVGTKMVEIETVFAQRAEELGVTILRGEEVVSVHEENDSVTISTQTSKVRLPTLPQPTHTQIHIPTPPDLHNPLPHRLRRRPQPHSPPLRDPLPRRPPEAYGYKAVFELDKPLPYGLVRTETGIYINFASGWYIVDLEPFDRSTPITLSHLQSVVQRVTQTDVKITKLTVATTFSLKSVQAERYRRGRILLAGDAAHIHSPIGAQGVSLGLGDAVNLGWKIAATVRGTAAPGLLDTYHEERHPVAAGVLKWASAQSAILQPGPMGRAAYDVFADLISTEAGNTPSITPVTKLRASPNSIPPTPFILTPPPASRTSTPALSFAILASRNPRINFLTPQWYGSASAAASAVDEERNGGENGTDEEDGGGGSRGGGEKASVSVSYFKIAWSDSIESHGGGTMFARRCLLTIANLSAVWFKLVSERVPEPYLDEFFHVPQAQKYCQNDYTWDPKITTPPGLYLASLILKPIAGCDISTLRALNVGAISLICILSYQIRRTLRTTQRQSSPKPAGEDQTSLSDAHTALNISLFPPLFFFSGLYYTDVISTLVVLAAYSTYLSQRHSTTPFISSLLTINIGILALLFRQTNIFWVAIFPAGLSVVDTLKQYDDIFDESVEKAGLKHYLALLLYLPRDVLLKRPVAIVKAVVPYVILVGLFAVFVLWNGGVVLGDKSAHVATIHLPQMLYLWPYMLFFSAPLVLPTLLRPAVGMLPAGLRYLVERNATGRAASIGVPSLVAAILFNAFALAAVHFNTIIHPYTLADNRHYVFYVFRILLRHPYLKYTAVPVYYTFWAKEAGACEQGGGLNADKLGGCVDGGYGAFGDYCTAG</sequence>
<keyword evidence="12" id="KW-0256">Endoplasmic reticulum</keyword>
<evidence type="ECO:0000256" key="19">
    <source>
        <dbReference type="ARBA" id="ARBA00048064"/>
    </source>
</evidence>
<evidence type="ECO:0000256" key="10">
    <source>
        <dbReference type="ARBA" id="ARBA00022679"/>
    </source>
</evidence>
<dbReference type="PROSITE" id="PS00455">
    <property type="entry name" value="AMP_BINDING"/>
    <property type="match status" value="1"/>
</dbReference>
<evidence type="ECO:0000256" key="9">
    <source>
        <dbReference type="ARBA" id="ARBA00022676"/>
    </source>
</evidence>
<dbReference type="Proteomes" id="UP001280581">
    <property type="component" value="Unassembled WGS sequence"/>
</dbReference>
<feature type="transmembrane region" description="Helical" evidence="21">
    <location>
        <begin position="1822"/>
        <end position="1845"/>
    </location>
</feature>
<dbReference type="PRINTS" id="PR00420">
    <property type="entry name" value="RNGMNOXGNASE"/>
</dbReference>
<dbReference type="InterPro" id="IPR010080">
    <property type="entry name" value="Thioester_reductase-like_dom"/>
</dbReference>
<evidence type="ECO:0000256" key="18">
    <source>
        <dbReference type="ARBA" id="ARBA00044727"/>
    </source>
</evidence>
<evidence type="ECO:0000256" key="6">
    <source>
        <dbReference type="ARBA" id="ARBA00022450"/>
    </source>
</evidence>
<evidence type="ECO:0000313" key="24">
    <source>
        <dbReference type="Proteomes" id="UP001280581"/>
    </source>
</evidence>
<dbReference type="GO" id="GO:0005789">
    <property type="term" value="C:endoplasmic reticulum membrane"/>
    <property type="evidence" value="ECO:0007669"/>
    <property type="project" value="UniProtKB-SubCell"/>
</dbReference>
<evidence type="ECO:0000256" key="17">
    <source>
        <dbReference type="ARBA" id="ARBA00029454"/>
    </source>
</evidence>
<evidence type="ECO:0000256" key="13">
    <source>
        <dbReference type="ARBA" id="ARBA00022827"/>
    </source>
</evidence>
<dbReference type="SUPFAM" id="SSF56801">
    <property type="entry name" value="Acetyl-CoA synthetase-like"/>
    <property type="match status" value="1"/>
</dbReference>
<evidence type="ECO:0000256" key="7">
    <source>
        <dbReference type="ARBA" id="ARBA00022553"/>
    </source>
</evidence>
<dbReference type="InterPro" id="IPR036736">
    <property type="entry name" value="ACP-like_sf"/>
</dbReference>
<evidence type="ECO:0000256" key="20">
    <source>
        <dbReference type="SAM" id="MobiDB-lite"/>
    </source>
</evidence>
<evidence type="ECO:0000256" key="21">
    <source>
        <dbReference type="SAM" id="Phobius"/>
    </source>
</evidence>
<dbReference type="PROSITE" id="PS50075">
    <property type="entry name" value="CARRIER"/>
    <property type="match status" value="1"/>
</dbReference>
<dbReference type="GO" id="GO:0106073">
    <property type="term" value="F:dolichyl pyrophosphate Glc2Man9GlcNAc2 alpha-1,2-glucosyltransferase activity"/>
    <property type="evidence" value="ECO:0007669"/>
    <property type="project" value="UniProtKB-EC"/>
</dbReference>
<dbReference type="GO" id="GO:0071949">
    <property type="term" value="F:FAD binding"/>
    <property type="evidence" value="ECO:0007669"/>
    <property type="project" value="InterPro"/>
</dbReference>
<dbReference type="SUPFAM" id="SSF47336">
    <property type="entry name" value="ACP-like"/>
    <property type="match status" value="1"/>
</dbReference>
<dbReference type="InterPro" id="IPR006162">
    <property type="entry name" value="Ppantetheine_attach_site"/>
</dbReference>
<dbReference type="Pfam" id="PF01494">
    <property type="entry name" value="FAD_binding_3"/>
    <property type="match status" value="2"/>
</dbReference>
<dbReference type="InterPro" id="IPR036291">
    <property type="entry name" value="NAD(P)-bd_dom_sf"/>
</dbReference>
<dbReference type="Gene3D" id="3.40.50.720">
    <property type="entry name" value="NAD(P)-binding Rossmann-like Domain"/>
    <property type="match status" value="1"/>
</dbReference>
<dbReference type="SUPFAM" id="SSF51905">
    <property type="entry name" value="FAD/NAD(P)-binding domain"/>
    <property type="match status" value="1"/>
</dbReference>
<feature type="region of interest" description="Disordered" evidence="20">
    <location>
        <begin position="565"/>
        <end position="589"/>
    </location>
</feature>
<dbReference type="InterPro" id="IPR016900">
    <property type="entry name" value="Alg10"/>
</dbReference>
<dbReference type="InterPro" id="IPR000873">
    <property type="entry name" value="AMP-dep_synth/lig_dom"/>
</dbReference>
<keyword evidence="7" id="KW-0597">Phosphoprotein</keyword>
<keyword evidence="13" id="KW-0274">FAD</keyword>
<accession>A0AAN6M7K6</accession>